<reference evidence="9" key="1">
    <citation type="submission" date="2016-05" db="EMBL/GenBank/DDBJ databases">
        <title>Microbial consortia oxidize butane by reversing methanogenesis.</title>
        <authorList>
            <person name="Laso-Perez R."/>
            <person name="Richter M."/>
            <person name="Wegener G."/>
            <person name="Musat F."/>
        </authorList>
    </citation>
    <scope>NUCLEOTIDE SEQUENCE [LARGE SCALE GENOMIC DNA]</scope>
    <source>
        <strain evidence="9">BOX2</strain>
    </source>
</reference>
<feature type="domain" description="Cysteine-rich" evidence="8">
    <location>
        <begin position="130"/>
        <end position="223"/>
    </location>
</feature>
<gene>
    <name evidence="9" type="ORF">SCAL_001156</name>
</gene>
<keyword evidence="3" id="KW-0004">4Fe-4S</keyword>
<evidence type="ECO:0000256" key="5">
    <source>
        <dbReference type="ARBA" id="ARBA00023002"/>
    </source>
</evidence>
<evidence type="ECO:0000256" key="1">
    <source>
        <dbReference type="ARBA" id="ARBA00001966"/>
    </source>
</evidence>
<protein>
    <submittedName>
        <fullName evidence="9">Heterodisulfide reductase subunit B</fullName>
    </submittedName>
</protein>
<comment type="pathway">
    <text evidence="2">Cofactor metabolism; coenzyme M-coenzyme B heterodisulfide reduction; coenzyme B and coenzyme M from coenzyme M-coenzyme B heterodisulfide: step 1/1.</text>
</comment>
<dbReference type="GO" id="GO:0046872">
    <property type="term" value="F:metal ion binding"/>
    <property type="evidence" value="ECO:0007669"/>
    <property type="project" value="UniProtKB-KW"/>
</dbReference>
<proteinExistence type="predicted"/>
<dbReference type="InterPro" id="IPR051278">
    <property type="entry name" value="HdrB/HdrD_reductase"/>
</dbReference>
<dbReference type="PANTHER" id="PTHR42947:SF1">
    <property type="entry name" value="COB--COM HETERODISULFIDE REDUCTASE SUBUNIT B 1"/>
    <property type="match status" value="1"/>
</dbReference>
<accession>A0A1F2PAQ7</accession>
<organism evidence="9 10">
    <name type="scientific">Candidatus Syntropharchaeum caldarium</name>
    <dbReference type="NCBI Taxonomy" id="1838285"/>
    <lineage>
        <taxon>Archaea</taxon>
        <taxon>Methanobacteriati</taxon>
        <taxon>Methanobacteriota</taxon>
        <taxon>Stenosarchaea group</taxon>
        <taxon>Methanomicrobia</taxon>
        <taxon>Methanosarcinales</taxon>
        <taxon>ANME-2 cluster</taxon>
        <taxon>Candidatus Syntropharchaeum</taxon>
    </lineage>
</organism>
<evidence type="ECO:0000259" key="8">
    <source>
        <dbReference type="Pfam" id="PF02754"/>
    </source>
</evidence>
<evidence type="ECO:0000313" key="10">
    <source>
        <dbReference type="Proteomes" id="UP000186940"/>
    </source>
</evidence>
<evidence type="ECO:0000256" key="4">
    <source>
        <dbReference type="ARBA" id="ARBA00022723"/>
    </source>
</evidence>
<dbReference type="GO" id="GO:0016491">
    <property type="term" value="F:oxidoreductase activity"/>
    <property type="evidence" value="ECO:0007669"/>
    <property type="project" value="UniProtKB-KW"/>
</dbReference>
<dbReference type="Pfam" id="PF02754">
    <property type="entry name" value="CCG"/>
    <property type="match status" value="2"/>
</dbReference>
<keyword evidence="6" id="KW-0408">Iron</keyword>
<keyword evidence="4" id="KW-0479">Metal-binding</keyword>
<keyword evidence="5" id="KW-0560">Oxidoreductase</keyword>
<dbReference type="Proteomes" id="UP000186940">
    <property type="component" value="Unassembled WGS sequence"/>
</dbReference>
<comment type="cofactor">
    <cofactor evidence="1">
        <name>[4Fe-4S] cluster</name>
        <dbReference type="ChEBI" id="CHEBI:49883"/>
    </cofactor>
</comment>
<keyword evidence="10" id="KW-1185">Reference proteome</keyword>
<evidence type="ECO:0000256" key="3">
    <source>
        <dbReference type="ARBA" id="ARBA00022485"/>
    </source>
</evidence>
<dbReference type="InterPro" id="IPR004017">
    <property type="entry name" value="Cys_rich_dom"/>
</dbReference>
<dbReference type="GO" id="GO:0051539">
    <property type="term" value="F:4 iron, 4 sulfur cluster binding"/>
    <property type="evidence" value="ECO:0007669"/>
    <property type="project" value="UniProtKB-KW"/>
</dbReference>
<evidence type="ECO:0000256" key="2">
    <source>
        <dbReference type="ARBA" id="ARBA00004808"/>
    </source>
</evidence>
<keyword evidence="7" id="KW-0411">Iron-sulfur</keyword>
<evidence type="ECO:0000256" key="7">
    <source>
        <dbReference type="ARBA" id="ARBA00023014"/>
    </source>
</evidence>
<evidence type="ECO:0000256" key="6">
    <source>
        <dbReference type="ARBA" id="ARBA00023004"/>
    </source>
</evidence>
<sequence length="277" mass="31343">MNEERYYLFKSCVLSAYYPKAEDCLRAIFDELGVEYVNDPAHSSCTGHGYHAGIYPLKTALEVNRRNFSLVKDSNCDDIVASCPTSYAMLKEMSTLLDEPIGVYHGSEVIYKYRDEISEILKYNLEGMRVVTHHGCHFTKIFYNDVTVGDAERPVLLDEIATSLGAEVIDYSERSLCCGMGFKHLLLDQEYCKKIALRKLENIKKADPDLILVHCPGCLLTLDRFQVILEKETGIELQIPVLNYTELITLLLGSDIDAIGAAAHHIRLDNLIKRIEK</sequence>
<name>A0A1F2PAQ7_9EURY</name>
<evidence type="ECO:0000313" key="9">
    <source>
        <dbReference type="EMBL" id="OFV67781.1"/>
    </source>
</evidence>
<comment type="caution">
    <text evidence="9">The sequence shown here is derived from an EMBL/GenBank/DDBJ whole genome shotgun (WGS) entry which is preliminary data.</text>
</comment>
<dbReference type="PANTHER" id="PTHR42947">
    <property type="entry name" value="COB--COM HETERODISULFIDE REDUCTASE SUBUNIT B 1"/>
    <property type="match status" value="1"/>
</dbReference>
<dbReference type="STRING" id="1838285.SCAL_001156"/>
<dbReference type="AlphaFoldDB" id="A0A1F2PAQ7"/>
<feature type="domain" description="Cysteine-rich" evidence="8">
    <location>
        <begin position="8"/>
        <end position="91"/>
    </location>
</feature>
<dbReference type="EMBL" id="LYOS01000003">
    <property type="protein sequence ID" value="OFV67781.1"/>
    <property type="molecule type" value="Genomic_DNA"/>
</dbReference>
<dbReference type="Gene3D" id="1.20.1050.140">
    <property type="match status" value="1"/>
</dbReference>